<organism evidence="1 2">
    <name type="scientific">Segatella buccae ATCC 33574</name>
    <dbReference type="NCBI Taxonomy" id="873513"/>
    <lineage>
        <taxon>Bacteria</taxon>
        <taxon>Pseudomonadati</taxon>
        <taxon>Bacteroidota</taxon>
        <taxon>Bacteroidia</taxon>
        <taxon>Bacteroidales</taxon>
        <taxon>Prevotellaceae</taxon>
        <taxon>Segatella</taxon>
    </lineage>
</organism>
<keyword evidence="2" id="KW-1185">Reference proteome</keyword>
<reference evidence="1 2" key="1">
    <citation type="submission" date="2010-10" db="EMBL/GenBank/DDBJ databases">
        <authorList>
            <person name="Muzny D."/>
            <person name="Qin X."/>
            <person name="Deng J."/>
            <person name="Jiang H."/>
            <person name="Liu Y."/>
            <person name="Qu J."/>
            <person name="Song X.-Z."/>
            <person name="Zhang L."/>
            <person name="Thornton R."/>
            <person name="Coyle M."/>
            <person name="Francisco L."/>
            <person name="Jackson L."/>
            <person name="Javaid M."/>
            <person name="Korchina V."/>
            <person name="Kovar C."/>
            <person name="Mata R."/>
            <person name="Mathew T."/>
            <person name="Ngo R."/>
            <person name="Nguyen L."/>
            <person name="Nguyen N."/>
            <person name="Okwuonu G."/>
            <person name="Ongeri F."/>
            <person name="Pham C."/>
            <person name="Simmons D."/>
            <person name="Wilczek-Boney K."/>
            <person name="Hale W."/>
            <person name="Jakkamsetti A."/>
            <person name="Pham P."/>
            <person name="Ruth R."/>
            <person name="San Lucas F."/>
            <person name="Warren J."/>
            <person name="Zhang J."/>
            <person name="Zhao Z."/>
            <person name="Zhou C."/>
            <person name="Zhu D."/>
            <person name="Lee S."/>
            <person name="Bess C."/>
            <person name="Blankenburg K."/>
            <person name="Forbes L."/>
            <person name="Fu Q."/>
            <person name="Gubbala S."/>
            <person name="Hirani K."/>
            <person name="Jayaseelan J.C."/>
            <person name="Lara F."/>
            <person name="Munidasa M."/>
            <person name="Palculict T."/>
            <person name="Patil S."/>
            <person name="Pu L.-L."/>
            <person name="Saada N."/>
            <person name="Tang L."/>
            <person name="Weissenberger G."/>
            <person name="Zhu Y."/>
            <person name="Hemphill L."/>
            <person name="Shang Y."/>
            <person name="Youmans B."/>
            <person name="Ayvaz T."/>
            <person name="Ross M."/>
            <person name="Santibanez J."/>
            <person name="Aqrawi P."/>
            <person name="Gross S."/>
            <person name="Joshi V."/>
            <person name="Fowler G."/>
            <person name="Nazareth L."/>
            <person name="Reid J."/>
            <person name="Worley K."/>
            <person name="Petrosino J."/>
            <person name="Highlander S."/>
            <person name="Gibbs R."/>
        </authorList>
    </citation>
    <scope>NUCLEOTIDE SEQUENCE [LARGE SCALE GENOMIC DNA]</scope>
    <source>
        <strain evidence="1 2">ATCC 33574</strain>
    </source>
</reference>
<proteinExistence type="predicted"/>
<protein>
    <submittedName>
        <fullName evidence="1">Uncharacterized protein</fullName>
    </submittedName>
</protein>
<gene>
    <name evidence="1" type="ORF">HMPREF6485_1854</name>
</gene>
<dbReference type="HOGENOM" id="CLU_3314527_0_0_10"/>
<sequence>MSVSDKHPIGKENFFVFSRKCRIFALEMGRRQYAGMPVR</sequence>
<comment type="caution">
    <text evidence="1">The sequence shown here is derived from an EMBL/GenBank/DDBJ whole genome shotgun (WGS) entry which is preliminary data.</text>
</comment>
<evidence type="ECO:0000313" key="1">
    <source>
        <dbReference type="EMBL" id="EFU30575.1"/>
    </source>
</evidence>
<name>E6K7K8_9BACT</name>
<dbReference type="EMBL" id="AEPD01000028">
    <property type="protein sequence ID" value="EFU30575.1"/>
    <property type="molecule type" value="Genomic_DNA"/>
</dbReference>
<accession>E6K7K8</accession>
<dbReference type="AlphaFoldDB" id="E6K7K8"/>
<dbReference type="Proteomes" id="UP000003112">
    <property type="component" value="Unassembled WGS sequence"/>
</dbReference>
<evidence type="ECO:0000313" key="2">
    <source>
        <dbReference type="Proteomes" id="UP000003112"/>
    </source>
</evidence>